<comment type="catalytic activity">
    <reaction evidence="18">
        <text>4,8-dimethylnonanoyl-CoA + H2O = S-(4,8-dimethylnonanoyl)-4'-phosphopantetheine + adenosine 3',5'-bisphosphate + 2 H(+)</text>
        <dbReference type="Rhea" id="RHEA:67524"/>
        <dbReference type="ChEBI" id="CHEBI:15377"/>
        <dbReference type="ChEBI" id="CHEBI:15378"/>
        <dbReference type="ChEBI" id="CHEBI:58343"/>
        <dbReference type="ChEBI" id="CHEBI:77061"/>
        <dbReference type="ChEBI" id="CHEBI:172385"/>
    </reaction>
    <physiologicalReaction direction="left-to-right" evidence="18">
        <dbReference type="Rhea" id="RHEA:67525"/>
    </physiologicalReaction>
</comment>
<evidence type="ECO:0000256" key="25">
    <source>
        <dbReference type="ARBA" id="ARBA00048667"/>
    </source>
</evidence>
<evidence type="ECO:0000256" key="26">
    <source>
        <dbReference type="ARBA" id="ARBA00048828"/>
    </source>
</evidence>
<dbReference type="PANTHER" id="PTHR12318:SF0">
    <property type="entry name" value="ACYL-COENZYME A DIPHOSPHATASE NUDT19"/>
    <property type="match status" value="1"/>
</dbReference>
<evidence type="ECO:0000256" key="7">
    <source>
        <dbReference type="ARBA" id="ARBA00023211"/>
    </source>
</evidence>
<evidence type="ECO:0000256" key="17">
    <source>
        <dbReference type="ARBA" id="ARBA00047511"/>
    </source>
</evidence>
<evidence type="ECO:0000256" key="9">
    <source>
        <dbReference type="ARBA" id="ARBA00031193"/>
    </source>
</evidence>
<comment type="similarity">
    <text evidence="3">Belongs to the Nudix hydrolase family.</text>
</comment>
<evidence type="ECO:0000256" key="19">
    <source>
        <dbReference type="ARBA" id="ARBA00047666"/>
    </source>
</evidence>
<protein>
    <recommendedName>
        <fullName evidence="8">Acyl-coenzyme A diphosphatase NUDT19</fullName>
        <ecNumber evidence="11">3.6.1.77</ecNumber>
    </recommendedName>
    <alternativeName>
        <fullName evidence="9">Nucleoside diphosphate-linked moiety X motif 19</fullName>
    </alternativeName>
</protein>
<evidence type="ECO:0000256" key="22">
    <source>
        <dbReference type="ARBA" id="ARBA00048360"/>
    </source>
</evidence>
<dbReference type="CDD" id="cd18870">
    <property type="entry name" value="NUDIX_AcylCoAdiphos_Nudt19"/>
    <property type="match status" value="1"/>
</dbReference>
<dbReference type="Ensembl" id="ENSCVAT00000029404.1">
    <property type="protein sequence ID" value="ENSCVAP00000026503.1"/>
    <property type="gene ID" value="ENSCVAG00000012106.1"/>
</dbReference>
<dbReference type="Gene3D" id="3.90.79.10">
    <property type="entry name" value="Nucleoside Triphosphate Pyrophosphohydrolase"/>
    <property type="match status" value="1"/>
</dbReference>
<feature type="domain" description="Nudix hydrolase" evidence="32">
    <location>
        <begin position="29"/>
        <end position="274"/>
    </location>
</feature>
<dbReference type="InterPro" id="IPR039121">
    <property type="entry name" value="NUDT19"/>
</dbReference>
<evidence type="ECO:0000256" key="14">
    <source>
        <dbReference type="ARBA" id="ARBA00047369"/>
    </source>
</evidence>
<comment type="catalytic activity">
    <reaction evidence="26">
        <text>hexadecanoyl-CoA + H2O = S-hexadecanoyl-4'-phosphopantetheine + adenosine 3',5'-bisphosphate + 2 H(+)</text>
        <dbReference type="Rhea" id="RHEA:50032"/>
        <dbReference type="ChEBI" id="CHEBI:15377"/>
        <dbReference type="ChEBI" id="CHEBI:15378"/>
        <dbReference type="ChEBI" id="CHEBI:57379"/>
        <dbReference type="ChEBI" id="CHEBI:58343"/>
        <dbReference type="ChEBI" id="CHEBI:132018"/>
    </reaction>
    <physiologicalReaction direction="left-to-right" evidence="26">
        <dbReference type="Rhea" id="RHEA:50033"/>
    </physiologicalReaction>
</comment>
<evidence type="ECO:0000256" key="21">
    <source>
        <dbReference type="ARBA" id="ARBA00047757"/>
    </source>
</evidence>
<evidence type="ECO:0000256" key="10">
    <source>
        <dbReference type="ARBA" id="ARBA00044908"/>
    </source>
</evidence>
<dbReference type="STRING" id="28743.ENSCVAP00000026503"/>
<dbReference type="AlphaFoldDB" id="A0A3Q2E2P2"/>
<dbReference type="KEGG" id="cvg:107086929"/>
<dbReference type="GO" id="GO:0005739">
    <property type="term" value="C:mitochondrion"/>
    <property type="evidence" value="ECO:0007669"/>
    <property type="project" value="TreeGrafter"/>
</dbReference>
<comment type="catalytic activity">
    <reaction evidence="29">
        <text>butanoyl-CoA + H2O = S-butanoyl-4'-phosphopantetheine + adenosine 3',5'-bisphosphate + 2 H(+)</text>
        <dbReference type="Rhea" id="RHEA:49976"/>
        <dbReference type="ChEBI" id="CHEBI:15377"/>
        <dbReference type="ChEBI" id="CHEBI:15378"/>
        <dbReference type="ChEBI" id="CHEBI:57371"/>
        <dbReference type="ChEBI" id="CHEBI:58343"/>
        <dbReference type="ChEBI" id="CHEBI:132011"/>
    </reaction>
    <physiologicalReaction direction="left-to-right" evidence="29">
        <dbReference type="Rhea" id="RHEA:49977"/>
    </physiologicalReaction>
</comment>
<evidence type="ECO:0000256" key="8">
    <source>
        <dbReference type="ARBA" id="ARBA00026208"/>
    </source>
</evidence>
<comment type="catalytic activity">
    <reaction evidence="16">
        <text>hexanoyl-CoA + H2O = hexanoyl-4'-phosphopantetheine + adenosine 3',5'-bisphosphate + 2 H(+)</text>
        <dbReference type="Rhea" id="RHEA:49980"/>
        <dbReference type="ChEBI" id="CHEBI:15377"/>
        <dbReference type="ChEBI" id="CHEBI:15378"/>
        <dbReference type="ChEBI" id="CHEBI:58343"/>
        <dbReference type="ChEBI" id="CHEBI:62620"/>
        <dbReference type="ChEBI" id="CHEBI:132012"/>
    </reaction>
    <physiologicalReaction direction="left-to-right" evidence="16">
        <dbReference type="Rhea" id="RHEA:49981"/>
    </physiologicalReaction>
</comment>
<reference evidence="33" key="2">
    <citation type="submission" date="2025-09" db="UniProtKB">
        <authorList>
            <consortium name="Ensembl"/>
        </authorList>
    </citation>
    <scope>IDENTIFICATION</scope>
</reference>
<keyword evidence="7" id="KW-0464">Manganese</keyword>
<comment type="cofactor">
    <cofactor evidence="1">
        <name>Mn(2+)</name>
        <dbReference type="ChEBI" id="CHEBI:29035"/>
    </cofactor>
</comment>
<dbReference type="SUPFAM" id="SSF55811">
    <property type="entry name" value="Nudix"/>
    <property type="match status" value="1"/>
</dbReference>
<comment type="catalytic activity">
    <reaction evidence="30">
        <text>(9Z)-hexadecenoyl-CoA + H2O = S-(9Z-hexadecenoyl)-4'-phosphopantetheine + adenosine 3',5'-bisphosphate + 2 H(+)</text>
        <dbReference type="Rhea" id="RHEA:67540"/>
        <dbReference type="ChEBI" id="CHEBI:15377"/>
        <dbReference type="ChEBI" id="CHEBI:15378"/>
        <dbReference type="ChEBI" id="CHEBI:58343"/>
        <dbReference type="ChEBI" id="CHEBI:61540"/>
        <dbReference type="ChEBI" id="CHEBI:172388"/>
    </reaction>
    <physiologicalReaction direction="left-to-right" evidence="30">
        <dbReference type="Rhea" id="RHEA:67541"/>
    </physiologicalReaction>
</comment>
<comment type="catalytic activity">
    <reaction evidence="22">
        <text>(9Z,12Z,15Z)-octadecatrienoyl-CoA + H2O = S-(9Z,12Z,15Z-octadecatrienoyl)-4'-phosphopantetheine + adenosine 3',5'-bisphosphate + 2 H(+)</text>
        <dbReference type="Rhea" id="RHEA:67532"/>
        <dbReference type="ChEBI" id="CHEBI:15377"/>
        <dbReference type="ChEBI" id="CHEBI:15378"/>
        <dbReference type="ChEBI" id="CHEBI:58343"/>
        <dbReference type="ChEBI" id="CHEBI:74034"/>
        <dbReference type="ChEBI" id="CHEBI:172386"/>
    </reaction>
    <physiologicalReaction direction="left-to-right" evidence="22">
        <dbReference type="Rhea" id="RHEA:67533"/>
    </physiologicalReaction>
</comment>
<comment type="catalytic activity">
    <reaction evidence="24">
        <text>succinyl-CoA + H2O = succinyl-4'-phosphopantetheine + adenosine 3',5'-bisphosphate + 2 H(+)</text>
        <dbReference type="Rhea" id="RHEA:67472"/>
        <dbReference type="ChEBI" id="CHEBI:15377"/>
        <dbReference type="ChEBI" id="CHEBI:15378"/>
        <dbReference type="ChEBI" id="CHEBI:57292"/>
        <dbReference type="ChEBI" id="CHEBI:58343"/>
        <dbReference type="ChEBI" id="CHEBI:172364"/>
    </reaction>
    <physiologicalReaction direction="left-to-right" evidence="24">
        <dbReference type="Rhea" id="RHEA:67473"/>
    </physiologicalReaction>
</comment>
<comment type="catalytic activity">
    <reaction evidence="25">
        <text>a 5'-end CoA-ribonucleoside in mRNA + H2O = a 5'-end phospho-adenosine-phospho-ribonucleoside in mRNA + (R)-4'-phosphopantetheine + 2 H(+)</text>
        <dbReference type="Rhea" id="RHEA:67592"/>
        <dbReference type="Rhea" id="RHEA-COMP:15719"/>
        <dbReference type="Rhea" id="RHEA-COMP:17276"/>
        <dbReference type="ChEBI" id="CHEBI:15377"/>
        <dbReference type="ChEBI" id="CHEBI:15378"/>
        <dbReference type="ChEBI" id="CHEBI:61723"/>
        <dbReference type="ChEBI" id="CHEBI:144051"/>
        <dbReference type="ChEBI" id="CHEBI:172371"/>
    </reaction>
    <physiologicalReaction direction="left-to-right" evidence="25">
        <dbReference type="Rhea" id="RHEA:67593"/>
    </physiologicalReaction>
</comment>
<dbReference type="CTD" id="390916"/>
<evidence type="ECO:0000256" key="18">
    <source>
        <dbReference type="ARBA" id="ARBA00047584"/>
    </source>
</evidence>
<dbReference type="OMA" id="GFMPSAH"/>
<evidence type="ECO:0000256" key="30">
    <source>
        <dbReference type="ARBA" id="ARBA00049403"/>
    </source>
</evidence>
<dbReference type="GO" id="GO:0046872">
    <property type="term" value="F:metal ion binding"/>
    <property type="evidence" value="ECO:0007669"/>
    <property type="project" value="UniProtKB-KW"/>
</dbReference>
<comment type="catalytic activity">
    <reaction evidence="28">
        <text>choloyl-CoA + H2O = S-choloyl-4'-phosphopantetheine + adenosine 3',5'-bisphosphate + 2 H(+)</text>
        <dbReference type="Rhea" id="RHEA:50036"/>
        <dbReference type="ChEBI" id="CHEBI:15377"/>
        <dbReference type="ChEBI" id="CHEBI:15378"/>
        <dbReference type="ChEBI" id="CHEBI:57373"/>
        <dbReference type="ChEBI" id="CHEBI:58343"/>
        <dbReference type="ChEBI" id="CHEBI:132020"/>
    </reaction>
    <physiologicalReaction direction="left-to-right" evidence="28">
        <dbReference type="Rhea" id="RHEA:50037"/>
    </physiologicalReaction>
</comment>
<dbReference type="GeneTree" id="ENSGT00420000029858"/>
<dbReference type="GeneID" id="107086929"/>
<evidence type="ECO:0000256" key="16">
    <source>
        <dbReference type="ARBA" id="ARBA00047466"/>
    </source>
</evidence>
<dbReference type="InterPro" id="IPR015797">
    <property type="entry name" value="NUDIX_hydrolase-like_dom_sf"/>
</dbReference>
<comment type="cofactor">
    <cofactor evidence="2">
        <name>Mg(2+)</name>
        <dbReference type="ChEBI" id="CHEBI:18420"/>
    </cofactor>
</comment>
<evidence type="ECO:0000256" key="1">
    <source>
        <dbReference type="ARBA" id="ARBA00001936"/>
    </source>
</evidence>
<evidence type="ECO:0000256" key="23">
    <source>
        <dbReference type="ARBA" id="ARBA00048413"/>
    </source>
</evidence>
<reference evidence="33" key="1">
    <citation type="submission" date="2025-08" db="UniProtKB">
        <authorList>
            <consortium name="Ensembl"/>
        </authorList>
    </citation>
    <scope>IDENTIFICATION</scope>
</reference>
<comment type="catalytic activity">
    <reaction evidence="13">
        <text>octanoyl-CoA + H2O = S-octanoyl-4'-phosphopantetheine + adenosine 3',5'-bisphosphate + 2 H(+)</text>
        <dbReference type="Rhea" id="RHEA:50016"/>
        <dbReference type="ChEBI" id="CHEBI:15377"/>
        <dbReference type="ChEBI" id="CHEBI:15378"/>
        <dbReference type="ChEBI" id="CHEBI:57386"/>
        <dbReference type="ChEBI" id="CHEBI:58343"/>
        <dbReference type="ChEBI" id="CHEBI:132013"/>
    </reaction>
    <physiologicalReaction direction="left-to-right" evidence="13">
        <dbReference type="Rhea" id="RHEA:50017"/>
    </physiologicalReaction>
</comment>
<evidence type="ECO:0000256" key="4">
    <source>
        <dbReference type="ARBA" id="ARBA00022723"/>
    </source>
</evidence>
<evidence type="ECO:0000256" key="12">
    <source>
        <dbReference type="ARBA" id="ARBA00045809"/>
    </source>
</evidence>
<comment type="catalytic activity">
    <reaction evidence="10">
        <text>CoA + H2O = (R)-4'-phosphopantetheine + adenosine 3',5'-bisphosphate + 2 H(+)</text>
        <dbReference type="Rhea" id="RHEA:64988"/>
        <dbReference type="ChEBI" id="CHEBI:15377"/>
        <dbReference type="ChEBI" id="CHEBI:15378"/>
        <dbReference type="ChEBI" id="CHEBI:57287"/>
        <dbReference type="ChEBI" id="CHEBI:58343"/>
        <dbReference type="ChEBI" id="CHEBI:61723"/>
        <dbReference type="EC" id="3.6.1.77"/>
    </reaction>
    <physiologicalReaction direction="left-to-right" evidence="10">
        <dbReference type="Rhea" id="RHEA:64989"/>
    </physiologicalReaction>
</comment>
<dbReference type="PROSITE" id="PS51462">
    <property type="entry name" value="NUDIX"/>
    <property type="match status" value="1"/>
</dbReference>
<comment type="catalytic activity">
    <reaction evidence="14">
        <text>malonyl-CoA + H2O = malonyl-4'-phosphopantetheine + adenosine 3',5'-bisphosphate + 2 H(+)</text>
        <dbReference type="Rhea" id="RHEA:67468"/>
        <dbReference type="ChEBI" id="CHEBI:15377"/>
        <dbReference type="ChEBI" id="CHEBI:15378"/>
        <dbReference type="ChEBI" id="CHEBI:57384"/>
        <dbReference type="ChEBI" id="CHEBI:58343"/>
        <dbReference type="ChEBI" id="CHEBI:172363"/>
    </reaction>
    <physiologicalReaction direction="left-to-right" evidence="14">
        <dbReference type="Rhea" id="RHEA:67469"/>
    </physiologicalReaction>
</comment>
<dbReference type="OrthoDB" id="1695362at2759"/>
<name>A0A3Q2E2P2_CYPVA</name>
<keyword evidence="4" id="KW-0479">Metal-binding</keyword>
<evidence type="ECO:0000256" key="11">
    <source>
        <dbReference type="ARBA" id="ARBA00044967"/>
    </source>
</evidence>
<proteinExistence type="inferred from homology"/>
<accession>A0A3Q2E2P2</accession>
<keyword evidence="5" id="KW-0378">Hydrolase</keyword>
<evidence type="ECO:0000256" key="3">
    <source>
        <dbReference type="ARBA" id="ARBA00005582"/>
    </source>
</evidence>
<comment type="function">
    <text evidence="12">Fatty acyl-coenzyme A (CoA) diphosphatase that hydrolyzes fatty acyl-CoA to yield acyl-4'-phosphopantetheine and adenosine 3',5'-bisphosphate. Mediates the hydrolysis of a wide range of CoA esters, including choloyl-CoA and branched-chain fatty-acyl-CoA esters and at low substrate concentrations medium and long-chain fatty-acyl-CoA esters are the primary substrates. Highest activity seen with medium-chain acyl-CoA esters and higher rates of activity seen with the unsaturated acyl-CoA esters compared with the saturated esters. Exhibits decapping activity towards dpCoA-capped RNAs in vitro.</text>
</comment>
<dbReference type="RefSeq" id="XP_015233707.1">
    <property type="nucleotide sequence ID" value="XM_015378221.1"/>
</dbReference>
<dbReference type="EC" id="3.6.1.77" evidence="11"/>
<evidence type="ECO:0000256" key="15">
    <source>
        <dbReference type="ARBA" id="ARBA00047403"/>
    </source>
</evidence>
<evidence type="ECO:0000256" key="2">
    <source>
        <dbReference type="ARBA" id="ARBA00001946"/>
    </source>
</evidence>
<comment type="catalytic activity">
    <reaction evidence="23">
        <text>(9Z)-tetradecenoyl-CoA + H2O = S-(9Z-tetradecenoyl)-4'-phosphopantetheine + adenosine 3',5'-bisphosphate + 2 H(+)</text>
        <dbReference type="Rhea" id="RHEA:67544"/>
        <dbReference type="ChEBI" id="CHEBI:15377"/>
        <dbReference type="ChEBI" id="CHEBI:15378"/>
        <dbReference type="ChEBI" id="CHEBI:58343"/>
        <dbReference type="ChEBI" id="CHEBI:65060"/>
        <dbReference type="ChEBI" id="CHEBI:172389"/>
    </reaction>
    <physiologicalReaction direction="left-to-right" evidence="23">
        <dbReference type="Rhea" id="RHEA:67545"/>
    </physiologicalReaction>
</comment>
<comment type="catalytic activity">
    <reaction evidence="27">
        <text>an acyl-CoA + H2O = an acyl-4'-phosphopantetheine + adenosine 3',5'-bisphosphate + 2 H(+)</text>
        <dbReference type="Rhea" id="RHEA:50044"/>
        <dbReference type="ChEBI" id="CHEBI:15377"/>
        <dbReference type="ChEBI" id="CHEBI:15378"/>
        <dbReference type="ChEBI" id="CHEBI:58342"/>
        <dbReference type="ChEBI" id="CHEBI:58343"/>
        <dbReference type="ChEBI" id="CHEBI:132023"/>
    </reaction>
    <physiologicalReaction direction="left-to-right" evidence="27">
        <dbReference type="Rhea" id="RHEA:50045"/>
    </physiologicalReaction>
</comment>
<comment type="catalytic activity">
    <reaction evidence="15">
        <text>tetradecanoyl-CoA + H2O = tetradecanoyl-4'-phosphopantetheine + adenosine 3',5'-bisphosphate + 2 H(+)</text>
        <dbReference type="Rhea" id="RHEA:50028"/>
        <dbReference type="ChEBI" id="CHEBI:15377"/>
        <dbReference type="ChEBI" id="CHEBI:15378"/>
        <dbReference type="ChEBI" id="CHEBI:57385"/>
        <dbReference type="ChEBI" id="CHEBI:58343"/>
        <dbReference type="ChEBI" id="CHEBI:132017"/>
    </reaction>
    <physiologicalReaction direction="left-to-right" evidence="15">
        <dbReference type="Rhea" id="RHEA:50029"/>
    </physiologicalReaction>
</comment>
<evidence type="ECO:0000259" key="32">
    <source>
        <dbReference type="PROSITE" id="PS51462"/>
    </source>
</evidence>
<evidence type="ECO:0000256" key="6">
    <source>
        <dbReference type="ARBA" id="ARBA00022842"/>
    </source>
</evidence>
<evidence type="ECO:0000256" key="5">
    <source>
        <dbReference type="ARBA" id="ARBA00022801"/>
    </source>
</evidence>
<keyword evidence="6" id="KW-0460">Magnesium</keyword>
<evidence type="ECO:0000256" key="29">
    <source>
        <dbReference type="ARBA" id="ARBA00049284"/>
    </source>
</evidence>
<evidence type="ECO:0000256" key="13">
    <source>
        <dbReference type="ARBA" id="ARBA00047289"/>
    </source>
</evidence>
<dbReference type="PANTHER" id="PTHR12318">
    <property type="entry name" value="TESTOSTERONE-REGULATED PROTEIN RP2"/>
    <property type="match status" value="1"/>
</dbReference>
<feature type="region of interest" description="Disordered" evidence="31">
    <location>
        <begin position="329"/>
        <end position="349"/>
    </location>
</feature>
<evidence type="ECO:0000256" key="24">
    <source>
        <dbReference type="ARBA" id="ARBA00048624"/>
    </source>
</evidence>
<comment type="catalytic activity">
    <reaction evidence="21">
        <text>dodecanoyl-CoA + H2O = S-dodecanoyl-4'-phosphopantetheine + adenosine 3',5'-bisphosphate + 2 H(+)</text>
        <dbReference type="Rhea" id="RHEA:50024"/>
        <dbReference type="ChEBI" id="CHEBI:15377"/>
        <dbReference type="ChEBI" id="CHEBI:15378"/>
        <dbReference type="ChEBI" id="CHEBI:57375"/>
        <dbReference type="ChEBI" id="CHEBI:58343"/>
        <dbReference type="ChEBI" id="CHEBI:132015"/>
    </reaction>
    <physiologicalReaction direction="left-to-right" evidence="21">
        <dbReference type="Rhea" id="RHEA:50025"/>
    </physiologicalReaction>
</comment>
<sequence length="391" mass="44934">MNTSLKQWKEAATLILTAGRRLGLDTLSSRTPLEGSGCTSRCSRFDYDVLLLKRSAQSTFMPNAYVFPGGKLDSSDFSSDWLDVFKSFLNSPGFGLRSVKQPAESRPPIFATNRLKLGSPIPGEVALRICAVRETFEESGVLLVVPKTEEKRLIESFQDTFCSQHHRAHELDGDELSKWRALVNRNPSNFIRMCQELEVLPNIWALHEWANWLTPSNRYGKRRFDTAFFMCCLQEIPRTLEDEREIERFQWSSPSEILRSYQARQLWIAPPQFYELSRICRFPLLKELHSFAYQRATEGCDQWMPVVVLQDQQHISLLPGDKLYPVDSSKQAVGDFPKDSRMDDSPDDSKLHRILISDPYTATLQITVKPKYNHLHPAVEQTFPQNSKSQL</sequence>
<evidence type="ECO:0000313" key="34">
    <source>
        <dbReference type="Proteomes" id="UP000265020"/>
    </source>
</evidence>
<dbReference type="GO" id="GO:0010945">
    <property type="term" value="F:coenzyme A diphosphatase activity"/>
    <property type="evidence" value="ECO:0007669"/>
    <property type="project" value="UniProtKB-EC"/>
</dbReference>
<evidence type="ECO:0000256" key="28">
    <source>
        <dbReference type="ARBA" id="ARBA00048961"/>
    </source>
</evidence>
<dbReference type="Proteomes" id="UP000265020">
    <property type="component" value="Unassembled WGS sequence"/>
</dbReference>
<comment type="catalytic activity">
    <reaction evidence="17">
        <text>(6Z)-octenoyl-CoA + H2O = S-(6Z-octenoyl)-4'-phosphopantetheine + adenosine 3',5'-bisphosphate + 2 H(+)</text>
        <dbReference type="Rhea" id="RHEA:67528"/>
        <dbReference type="ChEBI" id="CHEBI:15377"/>
        <dbReference type="ChEBI" id="CHEBI:15378"/>
        <dbReference type="ChEBI" id="CHEBI:58343"/>
        <dbReference type="ChEBI" id="CHEBI:172383"/>
        <dbReference type="ChEBI" id="CHEBI:172384"/>
    </reaction>
    <physiologicalReaction direction="left-to-right" evidence="17">
        <dbReference type="Rhea" id="RHEA:67529"/>
    </physiologicalReaction>
</comment>
<evidence type="ECO:0000256" key="27">
    <source>
        <dbReference type="ARBA" id="ARBA00048882"/>
    </source>
</evidence>
<comment type="catalytic activity">
    <reaction evidence="20">
        <text>(9Z,12Z)-octadecadienoyl-CoA + H2O = S-(9Z,12Z-octadecadienoyl)-4'-phosphopantetheine + adenosine 3',5'-bisphosphate + 2 H(+)</text>
        <dbReference type="Rhea" id="RHEA:67536"/>
        <dbReference type="ChEBI" id="CHEBI:15377"/>
        <dbReference type="ChEBI" id="CHEBI:15378"/>
        <dbReference type="ChEBI" id="CHEBI:57383"/>
        <dbReference type="ChEBI" id="CHEBI:58343"/>
        <dbReference type="ChEBI" id="CHEBI:172387"/>
    </reaction>
    <physiologicalReaction direction="left-to-right" evidence="20">
        <dbReference type="Rhea" id="RHEA:67537"/>
    </physiologicalReaction>
</comment>
<keyword evidence="34" id="KW-1185">Reference proteome</keyword>
<evidence type="ECO:0000313" key="33">
    <source>
        <dbReference type="Ensembl" id="ENSCVAP00000026503.1"/>
    </source>
</evidence>
<organism evidence="33 34">
    <name type="scientific">Cyprinodon variegatus</name>
    <name type="common">Sheepshead minnow</name>
    <dbReference type="NCBI Taxonomy" id="28743"/>
    <lineage>
        <taxon>Eukaryota</taxon>
        <taxon>Metazoa</taxon>
        <taxon>Chordata</taxon>
        <taxon>Craniata</taxon>
        <taxon>Vertebrata</taxon>
        <taxon>Euteleostomi</taxon>
        <taxon>Actinopterygii</taxon>
        <taxon>Neopterygii</taxon>
        <taxon>Teleostei</taxon>
        <taxon>Neoteleostei</taxon>
        <taxon>Acanthomorphata</taxon>
        <taxon>Ovalentaria</taxon>
        <taxon>Atherinomorphae</taxon>
        <taxon>Cyprinodontiformes</taxon>
        <taxon>Cyprinodontidae</taxon>
        <taxon>Cyprinodon</taxon>
    </lineage>
</organism>
<evidence type="ECO:0000256" key="20">
    <source>
        <dbReference type="ARBA" id="ARBA00047708"/>
    </source>
</evidence>
<evidence type="ECO:0000256" key="31">
    <source>
        <dbReference type="SAM" id="MobiDB-lite"/>
    </source>
</evidence>
<dbReference type="InterPro" id="IPR000086">
    <property type="entry name" value="NUDIX_hydrolase_dom"/>
</dbReference>
<comment type="catalytic activity">
    <reaction evidence="19">
        <text>propanoyl-CoA + H2O = propanoyl-4'-phosphopantetheine + adenosine 3',5'-bisphosphate + 2 H(+)</text>
        <dbReference type="Rhea" id="RHEA:67464"/>
        <dbReference type="ChEBI" id="CHEBI:15377"/>
        <dbReference type="ChEBI" id="CHEBI:15378"/>
        <dbReference type="ChEBI" id="CHEBI:57392"/>
        <dbReference type="ChEBI" id="CHEBI:58343"/>
        <dbReference type="ChEBI" id="CHEBI:172362"/>
    </reaction>
    <physiologicalReaction direction="left-to-right" evidence="19">
        <dbReference type="Rhea" id="RHEA:67465"/>
    </physiologicalReaction>
</comment>
<feature type="compositionally biased region" description="Basic and acidic residues" evidence="31">
    <location>
        <begin position="336"/>
        <end position="349"/>
    </location>
</feature>